<keyword evidence="3" id="KW-1185">Reference proteome</keyword>
<sequence length="63" mass="6940">MVRQIINSFKLQAGAANRNSEQSPGLGNRGLGQRSLGQSPVTSLKSSQFNPDNMNFLPFQIKY</sequence>
<evidence type="ECO:0000256" key="1">
    <source>
        <dbReference type="SAM" id="MobiDB-lite"/>
    </source>
</evidence>
<accession>A0A3M7QBW6</accession>
<feature type="compositionally biased region" description="Polar residues" evidence="1">
    <location>
        <begin position="35"/>
        <end position="49"/>
    </location>
</feature>
<feature type="region of interest" description="Disordered" evidence="1">
    <location>
        <begin position="13"/>
        <end position="49"/>
    </location>
</feature>
<dbReference type="AlphaFoldDB" id="A0A3M7QBW6"/>
<gene>
    <name evidence="2" type="ORF">BpHYR1_020651</name>
</gene>
<proteinExistence type="predicted"/>
<comment type="caution">
    <text evidence="2">The sequence shown here is derived from an EMBL/GenBank/DDBJ whole genome shotgun (WGS) entry which is preliminary data.</text>
</comment>
<reference evidence="2 3" key="1">
    <citation type="journal article" date="2018" name="Sci. Rep.">
        <title>Genomic signatures of local adaptation to the degree of environmental predictability in rotifers.</title>
        <authorList>
            <person name="Franch-Gras L."/>
            <person name="Hahn C."/>
            <person name="Garcia-Roger E.M."/>
            <person name="Carmona M.J."/>
            <person name="Serra M."/>
            <person name="Gomez A."/>
        </authorList>
    </citation>
    <scope>NUCLEOTIDE SEQUENCE [LARGE SCALE GENOMIC DNA]</scope>
    <source>
        <strain evidence="2">HYR1</strain>
    </source>
</reference>
<dbReference type="Proteomes" id="UP000276133">
    <property type="component" value="Unassembled WGS sequence"/>
</dbReference>
<evidence type="ECO:0000313" key="2">
    <source>
        <dbReference type="EMBL" id="RNA08880.1"/>
    </source>
</evidence>
<evidence type="ECO:0000313" key="3">
    <source>
        <dbReference type="Proteomes" id="UP000276133"/>
    </source>
</evidence>
<name>A0A3M7QBW6_BRAPC</name>
<dbReference type="EMBL" id="REGN01006600">
    <property type="protein sequence ID" value="RNA08880.1"/>
    <property type="molecule type" value="Genomic_DNA"/>
</dbReference>
<protein>
    <submittedName>
        <fullName evidence="2">Uncharacterized protein</fullName>
    </submittedName>
</protein>
<organism evidence="2 3">
    <name type="scientific">Brachionus plicatilis</name>
    <name type="common">Marine rotifer</name>
    <name type="synonym">Brachionus muelleri</name>
    <dbReference type="NCBI Taxonomy" id="10195"/>
    <lineage>
        <taxon>Eukaryota</taxon>
        <taxon>Metazoa</taxon>
        <taxon>Spiralia</taxon>
        <taxon>Gnathifera</taxon>
        <taxon>Rotifera</taxon>
        <taxon>Eurotatoria</taxon>
        <taxon>Monogononta</taxon>
        <taxon>Pseudotrocha</taxon>
        <taxon>Ploima</taxon>
        <taxon>Brachionidae</taxon>
        <taxon>Brachionus</taxon>
    </lineage>
</organism>